<feature type="disulfide bond" evidence="4">
    <location>
        <begin position="712"/>
        <end position="776"/>
    </location>
</feature>
<feature type="disulfide bond" evidence="4">
    <location>
        <begin position="1637"/>
        <end position="1647"/>
    </location>
</feature>
<feature type="disulfide bond" evidence="4">
    <location>
        <begin position="3030"/>
        <end position="3094"/>
    </location>
</feature>
<feature type="disulfide bond" evidence="4">
    <location>
        <begin position="725"/>
        <end position="786"/>
    </location>
</feature>
<feature type="disulfide bond" evidence="4">
    <location>
        <begin position="4437"/>
        <end position="4501"/>
    </location>
</feature>
<feature type="domain" description="SRCR" evidence="7">
    <location>
        <begin position="1210"/>
        <end position="1308"/>
    </location>
</feature>
<keyword evidence="1" id="KW-0732">Signal</keyword>
<feature type="disulfide bond" evidence="4">
    <location>
        <begin position="966"/>
        <end position="976"/>
    </location>
</feature>
<feature type="disulfide bond" evidence="4">
    <location>
        <begin position="2833"/>
        <end position="2894"/>
    </location>
</feature>
<feature type="region of interest" description="Disordered" evidence="5">
    <location>
        <begin position="4791"/>
        <end position="4815"/>
    </location>
</feature>
<feature type="domain" description="SRCR" evidence="7">
    <location>
        <begin position="3782"/>
        <end position="3882"/>
    </location>
</feature>
<feature type="disulfide bond" evidence="4">
    <location>
        <begin position="3912"/>
        <end position="3976"/>
    </location>
</feature>
<dbReference type="InterPro" id="IPR001190">
    <property type="entry name" value="SRCR"/>
</dbReference>
<feature type="disulfide bond" evidence="4">
    <location>
        <begin position="3702"/>
        <end position="3766"/>
    </location>
</feature>
<feature type="disulfide bond" evidence="4">
    <location>
        <begin position="2591"/>
        <end position="2652"/>
    </location>
</feature>
<feature type="domain" description="SRCR" evidence="7">
    <location>
        <begin position="3213"/>
        <end position="3311"/>
    </location>
</feature>
<feature type="disulfide bond" evidence="4">
    <location>
        <begin position="2132"/>
        <end position="2196"/>
    </location>
</feature>
<feature type="disulfide bond" evidence="4">
    <location>
        <begin position="1518"/>
        <end position="1528"/>
    </location>
</feature>
<dbReference type="Gene3D" id="3.10.250.10">
    <property type="entry name" value="SRCR-like domain"/>
    <property type="match status" value="42"/>
</dbReference>
<feature type="disulfide bond" evidence="4">
    <location>
        <begin position="1071"/>
        <end position="1081"/>
    </location>
</feature>
<feature type="disulfide bond" evidence="4">
    <location>
        <begin position="651"/>
        <end position="661"/>
    </location>
</feature>
<feature type="disulfide bond" evidence="4">
    <location>
        <begin position="3851"/>
        <end position="3861"/>
    </location>
</feature>
<feature type="domain" description="SRCR" evidence="7">
    <location>
        <begin position="3005"/>
        <end position="3105"/>
    </location>
</feature>
<feature type="disulfide bond" evidence="4">
    <location>
        <begin position="515"/>
        <end position="576"/>
    </location>
</feature>
<feature type="disulfide bond" evidence="4">
    <location>
        <begin position="3956"/>
        <end position="3966"/>
    </location>
</feature>
<evidence type="ECO:0000313" key="8">
    <source>
        <dbReference type="EMBL" id="CAI9166179.1"/>
    </source>
</evidence>
<feature type="domain" description="SRCR" evidence="7">
    <location>
        <begin position="1673"/>
        <end position="1773"/>
    </location>
</feature>
<feature type="domain" description="SRCR" evidence="7">
    <location>
        <begin position="1002"/>
        <end position="1102"/>
    </location>
</feature>
<feature type="disulfide bond" evidence="4">
    <location>
        <begin position="3715"/>
        <end position="3776"/>
    </location>
</feature>
<feature type="domain" description="SRCR" evidence="7">
    <location>
        <begin position="2795"/>
        <end position="2895"/>
    </location>
</feature>
<feature type="disulfide bond" evidence="4">
    <location>
        <begin position="4227"/>
        <end position="4291"/>
    </location>
</feature>
<feature type="disulfide bond" evidence="4">
    <location>
        <begin position="1698"/>
        <end position="1762"/>
    </location>
</feature>
<feature type="disulfide bond" evidence="4">
    <location>
        <begin position="2381"/>
        <end position="2442"/>
    </location>
</feature>
<keyword evidence="2" id="KW-0677">Repeat</keyword>
<feature type="disulfide bond" evidence="4">
    <location>
        <begin position="607"/>
        <end position="671"/>
    </location>
</feature>
<feature type="domain" description="SRCR" evidence="7">
    <location>
        <begin position="265"/>
        <end position="365"/>
    </location>
</feature>
<feature type="domain" description="SRCR" evidence="7">
    <location>
        <begin position="1449"/>
        <end position="1549"/>
    </location>
</feature>
<feature type="disulfide bond" evidence="4">
    <location>
        <begin position="2728"/>
        <end position="2738"/>
    </location>
</feature>
<feature type="domain" description="SRCR" evidence="7">
    <location>
        <begin position="2553"/>
        <end position="2653"/>
    </location>
</feature>
<feature type="disulfide bond" evidence="4">
    <location>
        <begin position="2071"/>
        <end position="2081"/>
    </location>
</feature>
<feature type="disulfide bond" evidence="4">
    <location>
        <begin position="3640"/>
        <end position="3650"/>
    </location>
</feature>
<feature type="disulfide bond" evidence="4">
    <location>
        <begin position="2176"/>
        <end position="2186"/>
    </location>
</feature>
<feature type="domain" description="SRCR" evidence="7">
    <location>
        <begin position="897"/>
        <end position="997"/>
    </location>
</feature>
<feature type="disulfide bond" evidence="4">
    <location>
        <begin position="3177"/>
        <end position="3187"/>
    </location>
</feature>
<proteinExistence type="predicted"/>
<organism evidence="8 9">
    <name type="scientific">Rangifer tarandus platyrhynchus</name>
    <name type="common">Svalbard reindeer</name>
    <dbReference type="NCBI Taxonomy" id="3082113"/>
    <lineage>
        <taxon>Eukaryota</taxon>
        <taxon>Metazoa</taxon>
        <taxon>Chordata</taxon>
        <taxon>Craniata</taxon>
        <taxon>Vertebrata</taxon>
        <taxon>Euteleostomi</taxon>
        <taxon>Mammalia</taxon>
        <taxon>Eutheria</taxon>
        <taxon>Laurasiatheria</taxon>
        <taxon>Artiodactyla</taxon>
        <taxon>Ruminantia</taxon>
        <taxon>Pecora</taxon>
        <taxon>Cervidae</taxon>
        <taxon>Odocoileinae</taxon>
        <taxon>Rangifer</taxon>
    </lineage>
</organism>
<feature type="disulfide bond" evidence="4">
    <location>
        <begin position="2969"/>
        <end position="2979"/>
    </location>
</feature>
<feature type="domain" description="SRCR" evidence="7">
    <location>
        <begin position="1568"/>
        <end position="1668"/>
    </location>
</feature>
<dbReference type="PANTHER" id="PTHR19331:SF468">
    <property type="entry name" value="SCAVENGER RECEPTOR CYSTEINE-RICH TYPE 1 PROTEIN M160"/>
    <property type="match status" value="1"/>
</dbReference>
<feature type="disulfide bond" evidence="4">
    <location>
        <begin position="196"/>
        <end position="257"/>
    </location>
</feature>
<dbReference type="Proteomes" id="UP001176941">
    <property type="component" value="Chromosome 25"/>
</dbReference>
<feature type="disulfide bond" evidence="4">
    <location>
        <begin position="1382"/>
        <end position="1443"/>
    </location>
</feature>
<feature type="disulfide bond" evidence="4">
    <location>
        <begin position="935"/>
        <end position="996"/>
    </location>
</feature>
<feature type="domain" description="SRCR" evidence="7">
    <location>
        <begin position="1344"/>
        <end position="1444"/>
    </location>
</feature>
<feature type="disulfide bond" evidence="4">
    <location>
        <begin position="3925"/>
        <end position="3986"/>
    </location>
</feature>
<feature type="disulfide bond" evidence="4">
    <location>
        <begin position="4600"/>
        <end position="4610"/>
    </location>
</feature>
<feature type="disulfide bond" evidence="4">
    <location>
        <begin position="2027"/>
        <end position="2091"/>
    </location>
</feature>
<feature type="disulfide bond" evidence="4">
    <location>
        <begin position="4135"/>
        <end position="4196"/>
    </location>
</feature>
<keyword evidence="9" id="KW-1185">Reference proteome</keyword>
<feature type="disulfide bond" evidence="4">
    <location>
        <begin position="1369"/>
        <end position="1433"/>
    </location>
</feature>
<dbReference type="SUPFAM" id="SSF56487">
    <property type="entry name" value="SRCR-like"/>
    <property type="match status" value="42"/>
</dbReference>
<feature type="disulfide bond" evidence="4">
    <location>
        <begin position="4017"/>
        <end position="4081"/>
    </location>
</feature>
<feature type="disulfide bond" evidence="4">
    <location>
        <begin position="1952"/>
        <end position="1962"/>
    </location>
</feature>
<feature type="domain" description="SRCR" evidence="7">
    <location>
        <begin position="3452"/>
        <end position="3552"/>
    </location>
</feature>
<feature type="disulfide bond" evidence="4">
    <location>
        <begin position="756"/>
        <end position="766"/>
    </location>
</feature>
<feature type="domain" description="SRCR" evidence="7">
    <location>
        <begin position="792"/>
        <end position="894"/>
    </location>
</feature>
<feature type="disulfide bond" evidence="4">
    <location>
        <begin position="303"/>
        <end position="364"/>
    </location>
</feature>
<feature type="domain" description="SRCR" evidence="7">
    <location>
        <begin position="477"/>
        <end position="577"/>
    </location>
</feature>
<feature type="domain" description="SRCR" evidence="7">
    <location>
        <begin position="3108"/>
        <end position="3208"/>
    </location>
</feature>
<feature type="domain" description="SRCR" evidence="7">
    <location>
        <begin position="3347"/>
        <end position="3447"/>
    </location>
</feature>
<feature type="disulfide bond" evidence="4">
    <location>
        <begin position="4332"/>
        <end position="4396"/>
    </location>
</feature>
<feature type="domain" description="SRCR" evidence="7">
    <location>
        <begin position="582"/>
        <end position="682"/>
    </location>
</feature>
<feature type="disulfide bond" evidence="4">
    <location>
        <begin position="1816"/>
        <end position="1877"/>
    </location>
</feature>
<dbReference type="Pfam" id="PF00530">
    <property type="entry name" value="SRCR"/>
    <property type="match status" value="42"/>
</dbReference>
<feature type="disulfide bond" evidence="4">
    <location>
        <begin position="3609"/>
        <end position="3670"/>
    </location>
</feature>
<evidence type="ECO:0000256" key="3">
    <source>
        <dbReference type="ARBA" id="ARBA00023157"/>
    </source>
</evidence>
<feature type="disulfide bond" evidence="4">
    <location>
        <begin position="4569"/>
        <end position="4630"/>
    </location>
</feature>
<feature type="disulfide bond" evidence="4">
    <location>
        <begin position="922"/>
        <end position="986"/>
    </location>
</feature>
<feature type="disulfide bond" evidence="4">
    <location>
        <begin position="290"/>
        <end position="354"/>
    </location>
</feature>
<evidence type="ECO:0000256" key="4">
    <source>
        <dbReference type="PROSITE-ProRule" id="PRU00196"/>
    </source>
</evidence>
<feature type="disulfide bond" evidence="4">
    <location>
        <begin position="397"/>
        <end position="461"/>
    </location>
</feature>
<feature type="disulfide bond" evidence="4">
    <location>
        <begin position="546"/>
        <end position="556"/>
    </location>
</feature>
<feature type="domain" description="SRCR" evidence="7">
    <location>
        <begin position="4412"/>
        <end position="4512"/>
    </location>
</feature>
<feature type="domain" description="SRCR" evidence="7">
    <location>
        <begin position="3668"/>
        <end position="3777"/>
    </location>
</feature>
<feature type="disulfide bond" evidence="4">
    <location>
        <begin position="3043"/>
        <end position="3104"/>
    </location>
</feature>
<gene>
    <name evidence="8" type="ORF">MRATA1EN1_LOCUS15141</name>
</gene>
<feature type="disulfide bond" evidence="4">
    <location>
        <begin position="1487"/>
        <end position="1548"/>
    </location>
</feature>
<feature type="domain" description="SRCR" evidence="7">
    <location>
        <begin position="2224"/>
        <end position="2324"/>
    </location>
</feature>
<feature type="disulfide bond" evidence="4">
    <location>
        <begin position="2820"/>
        <end position="2884"/>
    </location>
</feature>
<feature type="disulfide bond" evidence="4">
    <location>
        <begin position="1593"/>
        <end position="1657"/>
    </location>
</feature>
<keyword evidence="6" id="KW-0812">Transmembrane</keyword>
<feature type="disulfide bond" evidence="4">
    <location>
        <begin position="832"/>
        <end position="893"/>
    </location>
</feature>
<evidence type="ECO:0000256" key="5">
    <source>
        <dbReference type="SAM" id="MobiDB-lite"/>
    </source>
</evidence>
<evidence type="ECO:0000256" key="2">
    <source>
        <dbReference type="ARBA" id="ARBA00022737"/>
    </source>
</evidence>
<reference evidence="8" key="1">
    <citation type="submission" date="2023-04" db="EMBL/GenBank/DDBJ databases">
        <authorList>
            <consortium name="ELIXIR-Norway"/>
        </authorList>
    </citation>
    <scope>NUCLEOTIDE SEQUENCE [LARGE SCALE GENOMIC DNA]</scope>
</reference>
<feature type="disulfide bond" evidence="4">
    <location>
        <begin position="334"/>
        <end position="344"/>
    </location>
</feature>
<dbReference type="PANTHER" id="PTHR19331">
    <property type="entry name" value="SCAVENGER RECEPTOR DOMAIN-CONTAINING"/>
    <property type="match status" value="1"/>
</dbReference>
<name>A0ABN8YXH9_RANTA</name>
<sequence length="4815" mass="517580">MDKLRMVLHDNSGSAGFKRCSVHFGPFTFAVVSVLYACLVTNALGGTDKELRLAAGTTKCSGRVEVKVQEEWGTVCNNGWDLAAVSVVCKQLGCPTVIKATGWTNSSAGTGRIWMDHVSCRGNESALWDCKHEGWGKHNCTHQQDVGVTCSDGSDLEMRLMNGGNRCSGRIEIKFQGQWGTVCDDNFNLDHASVVCKQLGCGSAISFSGSANFGEGSGPIWFDDLVCHGNESALWNCRHEGWGKHNCDHAEDAGVICLEGADLSLRLVDGVTKCSGRLEVRFKGEWGTVCDDGWDSDDAAVACQQLGCPTAVTAIGRVNASEGTGNIWLDSVSCQGHESAIWQCRHHEWGKHYCNHNEDAGVTCSDGSDLELRLKGGGSRCAGTVEVEIQKLIGKVCDRGWGLKEADVVCKQLGCGSALKTSYQVYSKIQATNTWLFLSNCNGNETSIWDCKNWQWGGLSCEHYDEAKVTCSAHREPRLVGGDIPCSGRVEVKHGDTWGTICDSDFSLESANVLCRELKCGTVVSILGGAHFGEGNGQIWAEEFQCEGDESHLSLCPIAPRPDGTCSHSRDIGVVCSRYTEVRLVGGNTLCEGRVEVKILGTWGSLCNSHWDMEDAHVLCQQLKCGVATSIPERAPFGKGSGQPWRHMFHCTGTEQHIGDCPVTALGASLCPEGQVASVICSGSGQLRLVNGGGRCAGRIEVYHEGFWGTICDDSWDLDDAHVVCRQLGCGVAINATGSAHFGEGSGPIWLDEVNCNGKESRISQCRSHGWGRQNCRHKEDAGVICSEFMSLRLISDTSSETCAGRLEVFYNGAWGSVGKNDMSATTVGVVCRQLGCADKGSIRPAPSDNVEKRHMWVDNVRCPKGPETLWQCPSSPWKRRLASPSEETWITCADKIRLEEGTTNCSGRVEVWHGGSWGTVCDDSWDLNDAQVVCRQLGCGLALEAGKEAAFGQGTGPIWLNEVKCKGNESSLWDCPAKNWGHSDCGHKEDASVKCSGSRQLRLVDGGGPCAGRVEILDQGSWGTICDYRWDLNDARVVCRQLGCGEALDATVSSSFGAGSGPIWLDNVRCRGKESHVWNCPSRGWGKHYCDHSQDAGVICSGFVRLVGGDGPCSGRVEVRSGKAWTPVSDGNFTLPTAQVICAELGCGKAVSILGHMPFRESDGRVWAEKFRCEGEEPKLRVCPRVPCPGGRCHHSGAAQIVCSVYTDIRLMKNGTSRCEGQVEMNISGQWRALCASHWSLANANVVCRQLGCGVAISTPNGAEGSDQLWKARFHCSGTESFLWQCPVTALGVPDCSHGNTASVICSGNQTQVLPQCNDSVSEPAGSAASEESAPYCSDSRQLRLVEGGSPCAGRVEIFDQGSWGTICDDGWDLDDARVVCRQLGCGEALNATGSAHFGAGSGPIWLDDLNCAGNESHVWRCPSRGWGRHDCRHKEDAGVICSEFLALRMVSEDQQCAGWLEVFYNGTWGSVCRSPMDDVTVSIICRQLGCGDSGSLNTSVGLRAGSRPRWVDLIQCRKTDTSLWQCPSDPWKYSSCSPKDEAYISCAGRRPQSCPAAAPCTDREKLRLRGGDSECSGRVEVWHSGSWGTVCDDSWSLAEAEVVCQQLGCGPALEAVRAAAFGPGNGSIWLDEVRCGGRESSLWACAAGPWGQSDCKHEEDAGVRCSGSRQLRLVDGGGPCAGRVEILDLGSWGTICDDGWDLDDAQVVCRQLGCGGALDAPVSSYFGVGSGPIWLDDLDCTGKESHVWNCPSWGWGKHYCDHSQDAGVICSGSRQLRLVDGGGPCAGRVEILDQGSWGTICDDGWDLDDAHVVCRQLGCGDALNATGSAHFGAGSGPIWLDDLNCTGKESHVWRCPSRGWGKHDCRHKEDAGVICSEFLALRMVSKDQECAGWLEVFYNGTWGSVCRSPMDDVTVSIICSQLGCGDSGTLNSSVGLREGSRPRWVDLIQCRKTDTSLWQCPSDPWKYSSCSPKEEAYISCAGRRPQSCPAAAPCTDREKLRLRGGDSECSGRVEVWHSGSWGTVCDDSWSLAEAEVVCQQLGCGPALEAVRAAAFGPGNGSIWLDEVRCGGRESSLWACAAGPWGQSDCKHEEDAGVRCSGDRQLRLVDGGGPCAGRVEILDQGSWGTICDDGWDLDDAHVVCRQLGCGEALNATGSAHFGAGSGPIWLDDLNCSGKESHVWRCPSRAWGQHDCRHKEDAGVICSCSLCPVFSILILEFLALRMVSEDQQCAGWLEVFYNGTWGSVCRSPMDDVTVSIICRPRGCGDSGALNSSVGLREGSRPQWVDLIQCQKTDTSLWQCPSDPWKYSSCFPKEEAYISCAGRRPKSCPAAAPCTDREKLRLRGGDSECSGRVEVWHSGSWGTVCDDSWSLAEAEVVCQQLGCGPALEAERAEAFGPGSGSIWLDEVRCGGRESSLWACAAGPWGQSDCKHEEDAGVRCSALEVRLKDGANRCEGRVEVKHQGEWGTMDDFYWSLKDASVVCRQLGCGAAVGIPKEAYFRPGLGPIWLSYTSCEGVESAVSECKHSNIKDYRNYSYTHNWDAGVVCSGFVRLAGGDGPCSGRVEVHSGEAWVPVSDGNFTLPTAQVICAELGCGKAVSVLGHVPFRESDSRVWAEEFRCEGEEPELWVCPRVPCPGGTCHHSGAAQVVCSAYSEIRLMTNGSSQCEGQVEMNISGRWRALCASHWSLANANVVCRQLGCGVAISTPRGPHLVEGGDQILTSRFHCSGAEAFLWSCRVTVLGGPECSHGNTASVICSGNQTQVLPQCNHSMSEPAGSVASVESAPYCSDSRQLRLVDGGGPCIGRVEILDQGSWGTICDDGWDLDDARVVCRQLGCGSALNATGSAHFGEGSGPIWLDDLNCTGKESHLWRCPSRGWGQHDCRHKQDAGVICSEFLALRMVSKEQQCAGWLEVFYNGTWGSVCRNPMEDITVSVICRQLGCGDSGTLNSSLALREGSRPRWVDGIQCRKTDTSLWQCPSDPWNYTSCSPKEEAYISCEGSRQLRLVDGGGPCAGRVEILDHGSWGTICHGGWDLDDARVVCRQLGCGEALDIPISSYFGAGSGPIWLDNVKCTGKESHVWRCPSEGWGKHYCDHSKEAGVICSGFVRLAGGDGPCSGRVEVRSGEDWTPVSDGNFTLPTAQVICAELGCGKAVSVLGHVPFRESDGRVWTEEFRCEGEEPKLWFCPRVPCPGGRCHHSGAAQVVCSVYTEVRLMKNGSSQCEGRVEMNISGQWRALCASHWSLANANVVCRQLGCGVAVSTPNGAEGSDQLWKARFHCSGTESFLWQCPVTALGVPDCSHGNTASVICSGNQTQVQPRCNHFVSEPTGSAASEESAPYCSDSRQLRLVDGGGLCAGRVEILDQGSWGTICDDGWDLDDAHVVCRQLGCGEALNATGSAHFRAGSGPIWLDDLNCTGNESHVWKCPSRGWGQHDCRHKEDAGVICSEFLALRMVSEDQQCAGWLEVFYNGTWGSVCRSPMDEVTVSIICSQLGCGDSGSVNTSAGLREGSRPRWVDLIQCRKTDTSLWQCPSGPWKFSSCSPKEEAYISCAGRRPKSCPAAAPCTDREKLRLRGGDSECSGRVEVWHSGSWGTVCDDSWSLAEAEVVCQQLGCGPALEAVRAAAFGPGNGSIWLDEVRCGGRESSLWACAAGPWGQSDCKHEEDAGVRCSGEQQTAPPGGRGGPCAGRVEILDQGSWGTICDDGWDLDDAPVVCRQLGCGEALNATGSAHFGAGSGSIWLDDLNCTGKESHVWRCHSRGWGRHDCRHKQDAGVICLDSRQLRLVDGGGPCAGRVEILDQGSWGTICDDGWDLDDARVVCKQLGCGEALNATGSAHFGAGSGPIWLDDLNCTGNESHVWRCPSRGWGRHDCRHKQDAGVVCSDSRQLRLVDGGGPCAGRVEILDQGSWGTICDNGWDLDDARVVCRQLGCGEALNATGSAHFGEGPGPIWLETLDCTGKESHVWKCPSQGWGVHNCSHEKDAGVVCSDSRQLRLVDGGGLCAGRVEILDQGSWGTICDDGWDLDDARVVCRQLGCGEALNATGSAHFGEGPGPIWLDDLNCTGKESHVWRCSSQGWGRHDCRHKEDAGVICSDSRQLRLVDGGGPCAGRVEILDQGSWGTICDDGWDLDDARVVCKQLGCGEALNATRSAHFGAGSGPIWLDDLNCTGNESNVWSCPSRGWGRHDCRHKEDAGVICSGSKQLRLVDGGGSCAGRVEILDQGSWGTICDDGWDLDDARVVCRQLGCGGALDALKFAQLGQGSGPIWLDELNCGGKESHVWRCPSRGWGRHDCEHAEDAGVVCSGRRQLRLVDGGGPCAGRVEILDQGSWGTICDDSWDLDDARVVCRQLGCGEAVNATRSAHFGAGSGPIWLDDLNCTGNESHVWRCPSQGWGRHDCRHKEDAGVICSEFLALRMVSEDQQCAGWLEVFYNGTWGSVCRSPMDDVTMSVICRQLGCGDSGSLNSSVALREDSRPRWVDGIKCRRADTSLWQCPSDPWNYNSCSPKEEAYVSCAERRPKSCPAAAPCTDREKLRLRGGDSECSGRVEVWHSGSWGTVCDDSWSLAEAEVVCQQLGCGPALEAVRAAAFGPGSGSIWLDEVRCGGRESSLWACAAVPWGQSDCKHEEDAGVRCSGARTSLPPTTAGTRPASNPLPGIFSLPWVLCLILGALLFLVLVVLVTQVLRWRTEHRAFSSYEDALAEAVYEELDYLVSQKEGLLDSPETPVQRTDAPGEDYDDAEEVPVPGALPASQVSEEEVLPVKEDGMRSHTVSSLFIFGEEADPGEGEERPWLLQGNKGDPGYDDVELSVPGTSTVTFP</sequence>
<keyword evidence="6" id="KW-0472">Membrane</keyword>
<feature type="disulfide bond" evidence="4">
    <location>
        <begin position="4061"/>
        <end position="4071"/>
    </location>
</feature>
<feature type="disulfide bond" evidence="4">
    <location>
        <begin position="2262"/>
        <end position="2323"/>
    </location>
</feature>
<dbReference type="PRINTS" id="PR00258">
    <property type="entry name" value="SPERACTRCPTR"/>
</dbReference>
<feature type="disulfide bond" evidence="4">
    <location>
        <begin position="1474"/>
        <end position="1538"/>
    </location>
</feature>
<feature type="domain" description="SRCR" evidence="7">
    <location>
        <begin position="687"/>
        <end position="787"/>
    </location>
</feature>
<feature type="disulfide bond" evidence="4">
    <location>
        <begin position="4481"/>
        <end position="4491"/>
    </location>
</feature>
<feature type="disulfide bond" evidence="4">
    <location>
        <begin position="227"/>
        <end position="237"/>
    </location>
</feature>
<feature type="domain" description="SRCR" evidence="7">
    <location>
        <begin position="1778"/>
        <end position="1878"/>
    </location>
</feature>
<dbReference type="PROSITE" id="PS50287">
    <property type="entry name" value="SRCR_2"/>
    <property type="match status" value="42"/>
</dbReference>
<protein>
    <recommendedName>
        <fullName evidence="7">SRCR domain-containing protein</fullName>
    </recommendedName>
</protein>
<feature type="disulfide bond" evidence="4">
    <location>
        <begin position="2249"/>
        <end position="2313"/>
    </location>
</feature>
<feature type="domain" description="SRCR" evidence="7">
    <location>
        <begin position="2447"/>
        <end position="2550"/>
    </location>
</feature>
<feature type="domain" description="SRCR" evidence="7">
    <location>
        <begin position="1105"/>
        <end position="1205"/>
    </location>
</feature>
<feature type="disulfide bond" evidence="4">
    <location>
        <begin position="2925"/>
        <end position="2989"/>
    </location>
</feature>
<feature type="disulfide bond" evidence="4">
    <location>
        <begin position="4240"/>
        <end position="4301"/>
    </location>
</feature>
<accession>A0ABN8YXH9</accession>
<feature type="disulfide bond" evidence="4">
    <location>
        <begin position="1803"/>
        <end position="1867"/>
    </location>
</feature>
<feature type="disulfide bond" evidence="4">
    <location>
        <begin position="120"/>
        <end position="130"/>
    </location>
</feature>
<feature type="domain" description="SRCR" evidence="7">
    <location>
        <begin position="4531"/>
        <end position="4631"/>
    </location>
</feature>
<evidence type="ECO:0000256" key="1">
    <source>
        <dbReference type="ARBA" id="ARBA00022729"/>
    </source>
</evidence>
<feature type="disulfide bond" evidence="4">
    <location>
        <begin position="4376"/>
        <end position="4386"/>
    </location>
</feature>
<feature type="disulfide bond" evidence="4">
    <location>
        <begin position="863"/>
        <end position="873"/>
    </location>
</feature>
<feature type="disulfide bond" evidence="4">
    <location>
        <begin position="1742"/>
        <end position="1752"/>
    </location>
</feature>
<feature type="disulfide bond" evidence="4">
    <location>
        <begin position="3746"/>
        <end position="3756"/>
    </location>
</feature>
<feature type="disulfide bond" evidence="4">
    <location>
        <begin position="1143"/>
        <end position="1204"/>
    </location>
</feature>
<feature type="disulfide bond" evidence="4">
    <location>
        <begin position="502"/>
        <end position="566"/>
    </location>
</feature>
<feature type="disulfide bond" evidence="4">
    <location>
        <begin position="2697"/>
        <end position="2758"/>
    </location>
</feature>
<feature type="disulfide bond" evidence="4">
    <location>
        <begin position="3807"/>
        <end position="3871"/>
    </location>
</feature>
<keyword evidence="3 4" id="KW-1015">Disulfide bond</keyword>
<feature type="domain" description="SRCR" evidence="7">
    <location>
        <begin position="1883"/>
        <end position="1983"/>
    </location>
</feature>
<feature type="domain" description="SRCR" evidence="7">
    <location>
        <begin position="2343"/>
        <end position="2443"/>
    </location>
</feature>
<feature type="disulfide bond" evidence="4">
    <location>
        <begin position="1908"/>
        <end position="1972"/>
    </location>
</feature>
<feature type="disulfide bond" evidence="4">
    <location>
        <begin position="3146"/>
        <end position="3207"/>
    </location>
</feature>
<feature type="domain" description="SRCR" evidence="7">
    <location>
        <begin position="51"/>
        <end position="151"/>
    </location>
</feature>
<feature type="domain" description="SRCR" evidence="7">
    <location>
        <begin position="3571"/>
        <end position="3671"/>
    </location>
</feature>
<feature type="disulfide bond" evidence="4">
    <location>
        <begin position="3372"/>
        <end position="3436"/>
    </location>
</feature>
<feature type="domain" description="SRCR" evidence="7">
    <location>
        <begin position="2900"/>
        <end position="3000"/>
    </location>
</feature>
<feature type="disulfide bond" evidence="4">
    <location>
        <begin position="1847"/>
        <end position="1857"/>
    </location>
</feature>
<feature type="disulfide bond" evidence="4">
    <location>
        <begin position="4122"/>
        <end position="4186"/>
    </location>
</feature>
<evidence type="ECO:0000256" key="6">
    <source>
        <dbReference type="SAM" id="Phobius"/>
    </source>
</evidence>
<dbReference type="InterPro" id="IPR036772">
    <property type="entry name" value="SRCR-like_dom_sf"/>
</dbReference>
<feature type="disulfide bond" evidence="4">
    <location>
        <begin position="4271"/>
        <end position="4281"/>
    </location>
</feature>
<feature type="disulfide bond" evidence="4">
    <location>
        <begin position="3477"/>
        <end position="3541"/>
    </location>
</feature>
<feature type="disulfide bond" evidence="4">
    <location>
        <begin position="4030"/>
        <end position="4091"/>
    </location>
</feature>
<feature type="disulfide bond" evidence="4">
    <location>
        <begin position="2864"/>
        <end position="2874"/>
    </location>
</feature>
<feature type="transmembrane region" description="Helical" evidence="6">
    <location>
        <begin position="4657"/>
        <end position="4681"/>
    </location>
</feature>
<evidence type="ECO:0000259" key="7">
    <source>
        <dbReference type="PROSITE" id="PS50287"/>
    </source>
</evidence>
<feature type="disulfide bond" evidence="4">
    <location>
        <begin position="410"/>
        <end position="471"/>
    </location>
</feature>
<feature type="domain" description="SRCR" evidence="7">
    <location>
        <begin position="3992"/>
        <end position="4092"/>
    </location>
</feature>
<feature type="disulfide bond" evidence="4">
    <location>
        <begin position="4556"/>
        <end position="4620"/>
    </location>
</feature>
<feature type="disulfide bond" evidence="4">
    <location>
        <begin position="4345"/>
        <end position="4406"/>
    </location>
</feature>
<feature type="disulfide bond" evidence="4">
    <location>
        <begin position="3074"/>
        <end position="3084"/>
    </location>
</feature>
<feature type="disulfide bond" evidence="4">
    <location>
        <begin position="1711"/>
        <end position="1772"/>
    </location>
</feature>
<feature type="disulfide bond" evidence="4">
    <location>
        <begin position="3385"/>
        <end position="3446"/>
    </location>
</feature>
<feature type="domain" description="SRCR" evidence="7">
    <location>
        <begin position="372"/>
        <end position="472"/>
    </location>
</feature>
<feature type="domain" description="SRCR" evidence="7">
    <location>
        <begin position="158"/>
        <end position="258"/>
    </location>
</feature>
<feature type="disulfide bond" evidence="4">
    <location>
        <begin position="1606"/>
        <end position="1667"/>
    </location>
</feature>
<feature type="disulfide bond" evidence="4">
    <location>
        <begin position="2368"/>
        <end position="2432"/>
    </location>
</feature>
<dbReference type="PROSITE" id="PS00420">
    <property type="entry name" value="SRCR_1"/>
    <property type="match status" value="25"/>
</dbReference>
<feature type="disulfide bond" evidence="4">
    <location>
        <begin position="3280"/>
        <end position="3290"/>
    </location>
</feature>
<feature type="domain" description="SRCR" evidence="7">
    <location>
        <begin position="2658"/>
        <end position="2759"/>
    </location>
</feature>
<feature type="disulfide bond" evidence="4">
    <location>
        <begin position="2622"/>
        <end position="2632"/>
    </location>
</feature>
<feature type="disulfide bond" evidence="4">
    <location>
        <begin position="4450"/>
        <end position="4511"/>
    </location>
</feature>
<feature type="disulfide bond" evidence="4">
    <location>
        <begin position="89"/>
        <end position="150"/>
    </location>
</feature>
<dbReference type="EMBL" id="OX459961">
    <property type="protein sequence ID" value="CAI9166179.1"/>
    <property type="molecule type" value="Genomic_DNA"/>
</dbReference>
<dbReference type="SMART" id="SM00202">
    <property type="entry name" value="SR"/>
    <property type="match status" value="42"/>
</dbReference>
<feature type="domain" description="SRCR" evidence="7">
    <location>
        <begin position="4202"/>
        <end position="4302"/>
    </location>
</feature>
<feature type="disulfide bond" evidence="4">
    <location>
        <begin position="2412"/>
        <end position="2422"/>
    </location>
</feature>
<feature type="disulfide bond" evidence="4">
    <location>
        <begin position="2040"/>
        <end position="2101"/>
    </location>
</feature>
<feature type="disulfide bond" evidence="4">
    <location>
        <begin position="76"/>
        <end position="140"/>
    </location>
</feature>
<evidence type="ECO:0000313" key="9">
    <source>
        <dbReference type="Proteomes" id="UP001176941"/>
    </source>
</evidence>
<feature type="disulfide bond" evidence="4">
    <location>
        <begin position="2516"/>
        <end position="2526"/>
    </location>
</feature>
<feature type="disulfide bond" evidence="4">
    <location>
        <begin position="620"/>
        <end position="681"/>
    </location>
</feature>
<feature type="domain" description="SRCR" evidence="7">
    <location>
        <begin position="2002"/>
        <end position="2102"/>
    </location>
</feature>
<feature type="disulfide bond" evidence="4">
    <location>
        <begin position="2293"/>
        <end position="2303"/>
    </location>
</feature>
<feature type="disulfide bond" evidence="4">
    <location>
        <begin position="4166"/>
        <end position="4176"/>
    </location>
</feature>
<feature type="disulfide bond" evidence="4">
    <location>
        <begin position="2684"/>
        <end position="2748"/>
    </location>
</feature>
<feature type="disulfide bond" evidence="4">
    <location>
        <begin position="441"/>
        <end position="451"/>
    </location>
</feature>
<comment type="caution">
    <text evidence="4">Lacks conserved residue(s) required for the propagation of feature annotation.</text>
</comment>
<feature type="domain" description="SRCR" evidence="7">
    <location>
        <begin position="2107"/>
        <end position="2207"/>
    </location>
</feature>
<keyword evidence="6" id="KW-1133">Transmembrane helix</keyword>
<feature type="disulfide bond" evidence="4">
    <location>
        <begin position="1174"/>
        <end position="1184"/>
    </location>
</feature>
<feature type="disulfide bond" evidence="4">
    <location>
        <begin position="1921"/>
        <end position="1982"/>
    </location>
</feature>
<feature type="domain" description="SRCR" evidence="7">
    <location>
        <begin position="4097"/>
        <end position="4197"/>
    </location>
</feature>
<feature type="domain" description="SRCR" evidence="7">
    <location>
        <begin position="3887"/>
        <end position="3987"/>
    </location>
</feature>
<feature type="disulfide bond" evidence="4">
    <location>
        <begin position="3521"/>
        <end position="3531"/>
    </location>
</feature>
<feature type="disulfide bond" evidence="4">
    <location>
        <begin position="2145"/>
        <end position="2206"/>
    </location>
</feature>
<feature type="disulfide bond" evidence="4">
    <location>
        <begin position="183"/>
        <end position="247"/>
    </location>
</feature>
<feature type="disulfide bond" evidence="4">
    <location>
        <begin position="3596"/>
        <end position="3660"/>
    </location>
</feature>
<feature type="disulfide bond" evidence="4">
    <location>
        <begin position="2938"/>
        <end position="2999"/>
    </location>
</feature>
<feature type="disulfide bond" evidence="4">
    <location>
        <begin position="1027"/>
        <end position="1091"/>
    </location>
</feature>
<feature type="domain" description="SRCR" evidence="7">
    <location>
        <begin position="4307"/>
        <end position="4407"/>
    </location>
</feature>
<feature type="disulfide bond" evidence="4">
    <location>
        <begin position="3820"/>
        <end position="3881"/>
    </location>
</feature>
<feature type="transmembrane region" description="Helical" evidence="6">
    <location>
        <begin position="21"/>
        <end position="44"/>
    </location>
</feature>
<feature type="disulfide bond" evidence="4">
    <location>
        <begin position="3416"/>
        <end position="3426"/>
    </location>
</feature>
<feature type="disulfide bond" evidence="4">
    <location>
        <begin position="3490"/>
        <end position="3551"/>
    </location>
</feature>
<feature type="disulfide bond" evidence="4">
    <location>
        <begin position="1277"/>
        <end position="1287"/>
    </location>
</feature>
<feature type="disulfide bond" evidence="4">
    <location>
        <begin position="1413"/>
        <end position="1423"/>
    </location>
</feature>
<feature type="disulfide bond" evidence="4">
    <location>
        <begin position="1040"/>
        <end position="1101"/>
    </location>
</feature>